<gene>
    <name evidence="3" type="ORF">HNR32_000820</name>
</gene>
<dbReference type="AlphaFoldDB" id="A0A840ULX4"/>
<organism evidence="3 4">
    <name type="scientific">Pectinatus brassicae</name>
    <dbReference type="NCBI Taxonomy" id="862415"/>
    <lineage>
        <taxon>Bacteria</taxon>
        <taxon>Bacillati</taxon>
        <taxon>Bacillota</taxon>
        <taxon>Negativicutes</taxon>
        <taxon>Selenomonadales</taxon>
        <taxon>Selenomonadaceae</taxon>
        <taxon>Pectinatus</taxon>
    </lineage>
</organism>
<keyword evidence="2" id="KW-0732">Signal</keyword>
<protein>
    <submittedName>
        <fullName evidence="3">4-hydroxy-L-threonine phosphate dehydrogenase PdxA</fullName>
    </submittedName>
</protein>
<keyword evidence="1" id="KW-0175">Coiled coil</keyword>
<accession>A0A840ULX4</accession>
<keyword evidence="4" id="KW-1185">Reference proteome</keyword>
<evidence type="ECO:0000256" key="2">
    <source>
        <dbReference type="SAM" id="SignalP"/>
    </source>
</evidence>
<evidence type="ECO:0000313" key="3">
    <source>
        <dbReference type="EMBL" id="MBB5335688.1"/>
    </source>
</evidence>
<dbReference type="RefSeq" id="WP_183859901.1">
    <property type="nucleotide sequence ID" value="NZ_JACHFH010000007.1"/>
</dbReference>
<dbReference type="EMBL" id="JACHFH010000007">
    <property type="protein sequence ID" value="MBB5335688.1"/>
    <property type="molecule type" value="Genomic_DNA"/>
</dbReference>
<dbReference type="PROSITE" id="PS51257">
    <property type="entry name" value="PROKAR_LIPOPROTEIN"/>
    <property type="match status" value="1"/>
</dbReference>
<sequence length="162" mass="18287">MLKKKLFLVLAIMILAITTGCGTSVKDDLAAYLKFEQTMSTEAAPIIADFNSKIQQMMSNHTNVNKKEEKIKVITEALQKFTALADKEKAYKPKTKEVEAVHQMQVKQADITINVLNKIIKAVQDDKFDQNTISEINKTRQELQKAATDYRNAIAELQAKNK</sequence>
<dbReference type="Proteomes" id="UP000559117">
    <property type="component" value="Unassembled WGS sequence"/>
</dbReference>
<evidence type="ECO:0000313" key="4">
    <source>
        <dbReference type="Proteomes" id="UP000559117"/>
    </source>
</evidence>
<comment type="caution">
    <text evidence="3">The sequence shown here is derived from an EMBL/GenBank/DDBJ whole genome shotgun (WGS) entry which is preliminary data.</text>
</comment>
<proteinExistence type="predicted"/>
<name>A0A840ULX4_9FIRM</name>
<evidence type="ECO:0000256" key="1">
    <source>
        <dbReference type="SAM" id="Coils"/>
    </source>
</evidence>
<feature type="signal peptide" evidence="2">
    <location>
        <begin position="1"/>
        <end position="23"/>
    </location>
</feature>
<feature type="coiled-coil region" evidence="1">
    <location>
        <begin position="133"/>
        <end position="160"/>
    </location>
</feature>
<feature type="chain" id="PRO_5039115882" evidence="2">
    <location>
        <begin position="24"/>
        <end position="162"/>
    </location>
</feature>
<reference evidence="3 4" key="1">
    <citation type="submission" date="2020-08" db="EMBL/GenBank/DDBJ databases">
        <title>Genomic Encyclopedia of Type Strains, Phase IV (KMG-IV): sequencing the most valuable type-strain genomes for metagenomic binning, comparative biology and taxonomic classification.</title>
        <authorList>
            <person name="Goeker M."/>
        </authorList>
    </citation>
    <scope>NUCLEOTIDE SEQUENCE [LARGE SCALE GENOMIC DNA]</scope>
    <source>
        <strain evidence="3 4">DSM 24661</strain>
    </source>
</reference>